<dbReference type="STRING" id="445710.ATSB10_36140"/>
<dbReference type="EMBL" id="CP014841">
    <property type="protein sequence ID" value="AND71068.1"/>
    <property type="molecule type" value="Genomic_DNA"/>
</dbReference>
<comment type="similarity">
    <text evidence="2 6">Belongs to the dTDP-4-dehydrorhamnose reductase family.</text>
</comment>
<proteinExistence type="inferred from homology"/>
<dbReference type="GO" id="GO:0008831">
    <property type="term" value="F:dTDP-4-dehydrorhamnose reductase activity"/>
    <property type="evidence" value="ECO:0007669"/>
    <property type="project" value="UniProtKB-EC"/>
</dbReference>
<comment type="catalytic activity">
    <reaction evidence="5 6">
        <text>dTDP-beta-L-rhamnose + NADP(+) = dTDP-4-dehydro-beta-L-rhamnose + NADPH + H(+)</text>
        <dbReference type="Rhea" id="RHEA:21796"/>
        <dbReference type="ChEBI" id="CHEBI:15378"/>
        <dbReference type="ChEBI" id="CHEBI:57510"/>
        <dbReference type="ChEBI" id="CHEBI:57783"/>
        <dbReference type="ChEBI" id="CHEBI:58349"/>
        <dbReference type="ChEBI" id="CHEBI:62830"/>
        <dbReference type="EC" id="1.1.1.133"/>
    </reaction>
</comment>
<evidence type="ECO:0000256" key="2">
    <source>
        <dbReference type="ARBA" id="ARBA00010944"/>
    </source>
</evidence>
<comment type="pathway">
    <text evidence="1 6">Carbohydrate biosynthesis; dTDP-L-rhamnose biosynthesis.</text>
</comment>
<evidence type="ECO:0000256" key="1">
    <source>
        <dbReference type="ARBA" id="ARBA00004781"/>
    </source>
</evidence>
<dbReference type="NCBIfam" id="TIGR01214">
    <property type="entry name" value="rmlD"/>
    <property type="match status" value="1"/>
</dbReference>
<evidence type="ECO:0000259" key="7">
    <source>
        <dbReference type="Pfam" id="PF04321"/>
    </source>
</evidence>
<reference evidence="8 9" key="1">
    <citation type="submission" date="2016-02" db="EMBL/GenBank/DDBJ databases">
        <title>Complete genome sequencing and analysis of ATSB10, Dyella thiooxydans isolated from rhizosphere soil of sunflower (Helianthus annuus L.).</title>
        <authorList>
            <person name="Lee Y."/>
            <person name="Hwangbo K."/>
            <person name="Chung H."/>
            <person name="Yoo J."/>
            <person name="Kim K.Y."/>
            <person name="Sa T.M."/>
            <person name="Um Y."/>
            <person name="Madhaiyan M."/>
        </authorList>
    </citation>
    <scope>NUCLEOTIDE SEQUENCE [LARGE SCALE GENOMIC DNA]</scope>
    <source>
        <strain evidence="8 9">ATSB10</strain>
    </source>
</reference>
<evidence type="ECO:0000313" key="8">
    <source>
        <dbReference type="EMBL" id="AND71068.1"/>
    </source>
</evidence>
<sequence>MKILLLGANGQLGRSFVEDGRLAKMGRLATASRDGRRFDGEAIAAVDLSLPDTLVGALEALRPDVIVNAAAYTAVDRAEQEESLATRINGEAVGLLGQWAHQHGALVVHFSTDYVFDGLAAAAYRTSDPTGPLSAYGRSKLAGERALAASGADHMVFRTAWVYAAHGHNFLRTMLRLGGTRDVLDVVSDQHGAPTSTDVIVEGTFIALKAWSDADAVRRNSMRGIHHLVASGVTTWHGFAEAIFAAAGERRMLDRTPEVRAIDTARFPTPARRPAWSVLDNRDMVEHFGYRPPAWQDALGRVMDRLAAA</sequence>
<dbReference type="KEGG" id="dtx:ATSB10_36140"/>
<dbReference type="CDD" id="cd05254">
    <property type="entry name" value="dTDP_HR_like_SDR_e"/>
    <property type="match status" value="1"/>
</dbReference>
<dbReference type="InterPro" id="IPR036291">
    <property type="entry name" value="NAD(P)-bd_dom_sf"/>
</dbReference>
<dbReference type="UniPathway" id="UPA00124"/>
<dbReference type="Gene3D" id="3.90.25.10">
    <property type="entry name" value="UDP-galactose 4-epimerase, domain 1"/>
    <property type="match status" value="1"/>
</dbReference>
<keyword evidence="6" id="KW-0560">Oxidoreductase</keyword>
<protein>
    <recommendedName>
        <fullName evidence="4 6">dTDP-4-dehydrorhamnose reductase</fullName>
        <ecNumber evidence="3 6">1.1.1.133</ecNumber>
    </recommendedName>
</protein>
<dbReference type="Gene3D" id="3.40.50.720">
    <property type="entry name" value="NAD(P)-binding Rossmann-like Domain"/>
    <property type="match status" value="1"/>
</dbReference>
<feature type="domain" description="RmlD-like substrate binding" evidence="7">
    <location>
        <begin position="1"/>
        <end position="306"/>
    </location>
</feature>
<dbReference type="Proteomes" id="UP000077255">
    <property type="component" value="Chromosome"/>
</dbReference>
<dbReference type="AlphaFoldDB" id="A0A160N5T1"/>
<dbReference type="RefSeq" id="WP_063674026.1">
    <property type="nucleotide sequence ID" value="NZ_CP014841.1"/>
</dbReference>
<dbReference type="Pfam" id="PF04321">
    <property type="entry name" value="RmlD_sub_bind"/>
    <property type="match status" value="1"/>
</dbReference>
<accession>A0A160N5T1</accession>
<keyword evidence="9" id="KW-1185">Reference proteome</keyword>
<dbReference type="EC" id="1.1.1.133" evidence="3 6"/>
<dbReference type="UniPathway" id="UPA00281"/>
<dbReference type="PANTHER" id="PTHR10491">
    <property type="entry name" value="DTDP-4-DEHYDRORHAMNOSE REDUCTASE"/>
    <property type="match status" value="1"/>
</dbReference>
<comment type="function">
    <text evidence="6">Catalyzes the reduction of dTDP-6-deoxy-L-lyxo-4-hexulose to yield dTDP-L-rhamnose.</text>
</comment>
<dbReference type="GO" id="GO:0019305">
    <property type="term" value="P:dTDP-rhamnose biosynthetic process"/>
    <property type="evidence" value="ECO:0007669"/>
    <property type="project" value="UniProtKB-UniPathway"/>
</dbReference>
<dbReference type="GO" id="GO:0009243">
    <property type="term" value="P:O antigen biosynthetic process"/>
    <property type="evidence" value="ECO:0007669"/>
    <property type="project" value="UniProtKB-UniPathway"/>
</dbReference>
<dbReference type="SUPFAM" id="SSF51735">
    <property type="entry name" value="NAD(P)-binding Rossmann-fold domains"/>
    <property type="match status" value="1"/>
</dbReference>
<dbReference type="InterPro" id="IPR005913">
    <property type="entry name" value="dTDP_dehydrorham_reduct"/>
</dbReference>
<evidence type="ECO:0000313" key="9">
    <source>
        <dbReference type="Proteomes" id="UP000077255"/>
    </source>
</evidence>
<keyword evidence="6" id="KW-0521">NADP</keyword>
<evidence type="ECO:0000256" key="5">
    <source>
        <dbReference type="ARBA" id="ARBA00048200"/>
    </source>
</evidence>
<name>A0A160N5T1_9GAMM</name>
<dbReference type="GO" id="GO:0005829">
    <property type="term" value="C:cytosol"/>
    <property type="evidence" value="ECO:0007669"/>
    <property type="project" value="TreeGrafter"/>
</dbReference>
<evidence type="ECO:0000256" key="3">
    <source>
        <dbReference type="ARBA" id="ARBA00012929"/>
    </source>
</evidence>
<evidence type="ECO:0000256" key="4">
    <source>
        <dbReference type="ARBA" id="ARBA00017099"/>
    </source>
</evidence>
<evidence type="ECO:0000256" key="6">
    <source>
        <dbReference type="RuleBase" id="RU364082"/>
    </source>
</evidence>
<comment type="cofactor">
    <cofactor evidence="6">
        <name>Mg(2+)</name>
        <dbReference type="ChEBI" id="CHEBI:18420"/>
    </cofactor>
    <text evidence="6">Binds 1 Mg(2+) ion per monomer.</text>
</comment>
<dbReference type="OrthoDB" id="9803892at2"/>
<organism evidence="8 9">
    <name type="scientific">Dyella thiooxydans</name>
    <dbReference type="NCBI Taxonomy" id="445710"/>
    <lineage>
        <taxon>Bacteria</taxon>
        <taxon>Pseudomonadati</taxon>
        <taxon>Pseudomonadota</taxon>
        <taxon>Gammaproteobacteria</taxon>
        <taxon>Lysobacterales</taxon>
        <taxon>Rhodanobacteraceae</taxon>
        <taxon>Dyella</taxon>
    </lineage>
</organism>
<gene>
    <name evidence="8" type="ORF">ATSB10_36140</name>
</gene>
<dbReference type="InterPro" id="IPR029903">
    <property type="entry name" value="RmlD-like-bd"/>
</dbReference>
<dbReference type="PATRIC" id="fig|445710.3.peg.3613"/>
<dbReference type="PANTHER" id="PTHR10491:SF4">
    <property type="entry name" value="METHIONINE ADENOSYLTRANSFERASE 2 SUBUNIT BETA"/>
    <property type="match status" value="1"/>
</dbReference>